<keyword evidence="9 10" id="KW-0998">Cell outer membrane</keyword>
<dbReference type="InterPro" id="IPR000531">
    <property type="entry name" value="Beta-barrel_TonB"/>
</dbReference>
<evidence type="ECO:0000313" key="15">
    <source>
        <dbReference type="Proteomes" id="UP000283678"/>
    </source>
</evidence>
<comment type="similarity">
    <text evidence="10 11">Belongs to the TonB-dependent receptor family.</text>
</comment>
<dbReference type="InterPro" id="IPR023996">
    <property type="entry name" value="TonB-dep_OMP_SusC/RagA"/>
</dbReference>
<dbReference type="AlphaFoldDB" id="A0A412ZH17"/>
<dbReference type="InterPro" id="IPR023997">
    <property type="entry name" value="TonB-dep_OMP_SusC/RagA_CS"/>
</dbReference>
<sequence length="1018" mass="112893">MKKNQLDWLSWEWLIKVMFLLFFSIGTTHTTWAQSQLKITGNVVDTQGEPIIGASVVVKGTSNGTITDFEGNFQLNTEKKGSLVISYIGYVTKEVTIKPTLKIVLAKDTKALDEVVVVGYGTQKKSDLTGSVTSVKAAEITAVTSNNPLESLQGRAPGVAVFTNNAPGESPILRIRGAGSIQSGNDPLYVVDGFPLMNGSLNDINPADIASMEILKDASSTAIYGSRGANGVVLITTKSGSTGRKNLSVNASFGIQSAARLVDLLETNQFIPYINEAYENRGGQAPFKHYTPTANTDWQREAIEKSAIVQNYTVSLDGGSENTNYMMSLGYYSQDGLVKNVGYDKLTLHSNLNHNFTDWLTIGSHIQMAYSEKDGNNDVMTGLFQRGWPTMPVYNEDGSYYVSSLDPIHSSYIEGNFNPIADINGTTATNSSFRALGDIYAEFQLLKNLKFKTTWGADINNIRKYSYTSSQTATNIATNGTGAGNNAYHRNITKLTENMLTYNNTWGNHRFSATGVYSWQEYTYEDMSMSATGFENDATGAWDMTLGDRNSLNYESTKYSNKLISLTARFTYAYKDKYLLTATGRYDGSSRFGENNKYGFFPSAGIAWRVEQEPFMQKIRMITNFKLRASYGVTGNQEIGNYQSLALLSKNNYIYDNNILMGFKEGIGNSDLKWERTHQIDLGFDLSLWDRLNITFDYYTRRTTDMLYNVPIPTTSGFSSILSNVGEVKNNGYEFTIGGRVIDRNFKLDISLNGSHNNNEITELYGDVTRIDGSTNAESGLTHNLVVGQPVNGVWGRKSLGIIRTQEQLNEYTSRIKSEQSQLGSEMYADLNMDGTINTQDYICYGSTEPKFFYGISINMKYKGFGLDIYGQGACDYASGTGGDAGVFTTGAGAYGYSNVSNFVLWADNNVGNSKYLIPSKDAYKEMWSESNPNGTRPRIGAKNAYLSDRTNANWSYFLIKNIQLSYEFKTRHIQSMQVYVNAQNYISFANHSGYNPINGDVSHPWAKIITLGINAKF</sequence>
<evidence type="ECO:0000256" key="4">
    <source>
        <dbReference type="ARBA" id="ARBA00022692"/>
    </source>
</evidence>
<keyword evidence="7 10" id="KW-0472">Membrane</keyword>
<dbReference type="NCBIfam" id="TIGR04056">
    <property type="entry name" value="OMP_RagA_SusC"/>
    <property type="match status" value="1"/>
</dbReference>
<evidence type="ECO:0000256" key="6">
    <source>
        <dbReference type="ARBA" id="ARBA00023077"/>
    </source>
</evidence>
<keyword evidence="6 11" id="KW-0798">TonB box</keyword>
<dbReference type="FunFam" id="2.60.40.1120:FF:000003">
    <property type="entry name" value="Outer membrane protein Omp121"/>
    <property type="match status" value="1"/>
</dbReference>
<dbReference type="Gene3D" id="2.40.170.20">
    <property type="entry name" value="TonB-dependent receptor, beta-barrel domain"/>
    <property type="match status" value="1"/>
</dbReference>
<dbReference type="RefSeq" id="WP_118429029.1">
    <property type="nucleotide sequence ID" value="NZ_QRZL01000005.1"/>
</dbReference>
<evidence type="ECO:0000256" key="7">
    <source>
        <dbReference type="ARBA" id="ARBA00023136"/>
    </source>
</evidence>
<dbReference type="GO" id="GO:0015344">
    <property type="term" value="F:siderophore uptake transmembrane transporter activity"/>
    <property type="evidence" value="ECO:0007669"/>
    <property type="project" value="TreeGrafter"/>
</dbReference>
<dbReference type="SUPFAM" id="SSF49464">
    <property type="entry name" value="Carboxypeptidase regulatory domain-like"/>
    <property type="match status" value="1"/>
</dbReference>
<dbReference type="Pfam" id="PF07715">
    <property type="entry name" value="Plug"/>
    <property type="match status" value="1"/>
</dbReference>
<organism evidence="14 15">
    <name type="scientific">Phocaeicola dorei</name>
    <dbReference type="NCBI Taxonomy" id="357276"/>
    <lineage>
        <taxon>Bacteria</taxon>
        <taxon>Pseudomonadati</taxon>
        <taxon>Bacteroidota</taxon>
        <taxon>Bacteroidia</taxon>
        <taxon>Bacteroidales</taxon>
        <taxon>Bacteroidaceae</taxon>
        <taxon>Phocaeicola</taxon>
    </lineage>
</organism>
<name>A0A412ZH17_9BACT</name>
<dbReference type="InterPro" id="IPR008969">
    <property type="entry name" value="CarboxyPept-like_regulatory"/>
</dbReference>
<dbReference type="Pfam" id="PF00593">
    <property type="entry name" value="TonB_dep_Rec_b-barrel"/>
    <property type="match status" value="1"/>
</dbReference>
<keyword evidence="3 10" id="KW-1134">Transmembrane beta strand</keyword>
<keyword evidence="4 10" id="KW-0812">Transmembrane</keyword>
<dbReference type="PANTHER" id="PTHR30069">
    <property type="entry name" value="TONB-DEPENDENT OUTER MEMBRANE RECEPTOR"/>
    <property type="match status" value="1"/>
</dbReference>
<dbReference type="PROSITE" id="PS52016">
    <property type="entry name" value="TONB_DEPENDENT_REC_3"/>
    <property type="match status" value="1"/>
</dbReference>
<dbReference type="EMBL" id="QRZL01000005">
    <property type="protein sequence ID" value="RGV79619.1"/>
    <property type="molecule type" value="Genomic_DNA"/>
</dbReference>
<accession>A0A412ZH17</accession>
<dbReference type="Gene3D" id="2.60.40.1120">
    <property type="entry name" value="Carboxypeptidase-like, regulatory domain"/>
    <property type="match status" value="1"/>
</dbReference>
<proteinExistence type="inferred from homology"/>
<dbReference type="Gene3D" id="2.170.130.10">
    <property type="entry name" value="TonB-dependent receptor, plug domain"/>
    <property type="match status" value="1"/>
</dbReference>
<dbReference type="NCBIfam" id="TIGR04057">
    <property type="entry name" value="SusC_RagA_signa"/>
    <property type="match status" value="1"/>
</dbReference>
<dbReference type="InterPro" id="IPR036942">
    <property type="entry name" value="Beta-barrel_TonB_sf"/>
</dbReference>
<comment type="caution">
    <text evidence="14">The sequence shown here is derived from an EMBL/GenBank/DDBJ whole genome shotgun (WGS) entry which is preliminary data.</text>
</comment>
<evidence type="ECO:0000256" key="11">
    <source>
        <dbReference type="RuleBase" id="RU003357"/>
    </source>
</evidence>
<keyword evidence="2 10" id="KW-0813">Transport</keyword>
<evidence type="ECO:0000256" key="9">
    <source>
        <dbReference type="ARBA" id="ARBA00023237"/>
    </source>
</evidence>
<evidence type="ECO:0000256" key="1">
    <source>
        <dbReference type="ARBA" id="ARBA00004571"/>
    </source>
</evidence>
<reference evidence="14 15" key="1">
    <citation type="submission" date="2018-08" db="EMBL/GenBank/DDBJ databases">
        <title>A genome reference for cultivated species of the human gut microbiota.</title>
        <authorList>
            <person name="Zou Y."/>
            <person name="Xue W."/>
            <person name="Luo G."/>
        </authorList>
    </citation>
    <scope>NUCLEOTIDE SEQUENCE [LARGE SCALE GENOMIC DNA]</scope>
    <source>
        <strain evidence="14 15">AF14-1AC</strain>
    </source>
</reference>
<evidence type="ECO:0000256" key="10">
    <source>
        <dbReference type="PROSITE-ProRule" id="PRU01360"/>
    </source>
</evidence>
<evidence type="ECO:0000259" key="13">
    <source>
        <dbReference type="Pfam" id="PF07715"/>
    </source>
</evidence>
<feature type="domain" description="TonB-dependent receptor plug" evidence="13">
    <location>
        <begin position="125"/>
        <end position="232"/>
    </location>
</feature>
<evidence type="ECO:0000313" key="14">
    <source>
        <dbReference type="EMBL" id="RGV79619.1"/>
    </source>
</evidence>
<dbReference type="FunFam" id="2.170.130.10:FF:000008">
    <property type="entry name" value="SusC/RagA family TonB-linked outer membrane protein"/>
    <property type="match status" value="1"/>
</dbReference>
<comment type="subcellular location">
    <subcellularLocation>
        <location evidence="1 10">Cell outer membrane</location>
        <topology evidence="1 10">Multi-pass membrane protein</topology>
    </subcellularLocation>
</comment>
<evidence type="ECO:0000256" key="5">
    <source>
        <dbReference type="ARBA" id="ARBA00022729"/>
    </source>
</evidence>
<evidence type="ECO:0000256" key="2">
    <source>
        <dbReference type="ARBA" id="ARBA00022448"/>
    </source>
</evidence>
<evidence type="ECO:0000256" key="8">
    <source>
        <dbReference type="ARBA" id="ARBA00023170"/>
    </source>
</evidence>
<dbReference type="Proteomes" id="UP000283678">
    <property type="component" value="Unassembled WGS sequence"/>
</dbReference>
<dbReference type="InterPro" id="IPR012910">
    <property type="entry name" value="Plug_dom"/>
</dbReference>
<dbReference type="PANTHER" id="PTHR30069:SF29">
    <property type="entry name" value="HEMOGLOBIN AND HEMOGLOBIN-HAPTOGLOBIN-BINDING PROTEIN 1-RELATED"/>
    <property type="match status" value="1"/>
</dbReference>
<dbReference type="Pfam" id="PF13715">
    <property type="entry name" value="CarbopepD_reg_2"/>
    <property type="match status" value="1"/>
</dbReference>
<evidence type="ECO:0000259" key="12">
    <source>
        <dbReference type="Pfam" id="PF00593"/>
    </source>
</evidence>
<protein>
    <submittedName>
        <fullName evidence="14">TonB-dependent receptor</fullName>
    </submittedName>
</protein>
<gene>
    <name evidence="14" type="ORF">DWW04_07130</name>
</gene>
<dbReference type="SUPFAM" id="SSF56935">
    <property type="entry name" value="Porins"/>
    <property type="match status" value="1"/>
</dbReference>
<feature type="domain" description="TonB-dependent receptor-like beta-barrel" evidence="12">
    <location>
        <begin position="429"/>
        <end position="776"/>
    </location>
</feature>
<keyword evidence="8 14" id="KW-0675">Receptor</keyword>
<dbReference type="GO" id="GO:0044718">
    <property type="term" value="P:siderophore transmembrane transport"/>
    <property type="evidence" value="ECO:0007669"/>
    <property type="project" value="TreeGrafter"/>
</dbReference>
<dbReference type="InterPro" id="IPR039426">
    <property type="entry name" value="TonB-dep_rcpt-like"/>
</dbReference>
<keyword evidence="5" id="KW-0732">Signal</keyword>
<dbReference type="InterPro" id="IPR037066">
    <property type="entry name" value="Plug_dom_sf"/>
</dbReference>
<dbReference type="GO" id="GO:0009279">
    <property type="term" value="C:cell outer membrane"/>
    <property type="evidence" value="ECO:0007669"/>
    <property type="project" value="UniProtKB-SubCell"/>
</dbReference>
<evidence type="ECO:0000256" key="3">
    <source>
        <dbReference type="ARBA" id="ARBA00022452"/>
    </source>
</evidence>